<dbReference type="AlphaFoldDB" id="A0A8E2F398"/>
<dbReference type="PANTHER" id="PTHR42090">
    <property type="match status" value="1"/>
</dbReference>
<feature type="compositionally biased region" description="Basic and acidic residues" evidence="1">
    <location>
        <begin position="87"/>
        <end position="96"/>
    </location>
</feature>
<evidence type="ECO:0000313" key="3">
    <source>
        <dbReference type="Proteomes" id="UP000250140"/>
    </source>
</evidence>
<proteinExistence type="predicted"/>
<reference evidence="2 3" key="1">
    <citation type="journal article" date="2016" name="Nat. Commun.">
        <title>Ectomycorrhizal ecology is imprinted in the genome of the dominant symbiotic fungus Cenococcum geophilum.</title>
        <authorList>
            <consortium name="DOE Joint Genome Institute"/>
            <person name="Peter M."/>
            <person name="Kohler A."/>
            <person name="Ohm R.A."/>
            <person name="Kuo A."/>
            <person name="Krutzmann J."/>
            <person name="Morin E."/>
            <person name="Arend M."/>
            <person name="Barry K.W."/>
            <person name="Binder M."/>
            <person name="Choi C."/>
            <person name="Clum A."/>
            <person name="Copeland A."/>
            <person name="Grisel N."/>
            <person name="Haridas S."/>
            <person name="Kipfer T."/>
            <person name="LaButti K."/>
            <person name="Lindquist E."/>
            <person name="Lipzen A."/>
            <person name="Maire R."/>
            <person name="Meier B."/>
            <person name="Mihaltcheva S."/>
            <person name="Molinier V."/>
            <person name="Murat C."/>
            <person name="Poggeler S."/>
            <person name="Quandt C.A."/>
            <person name="Sperisen C."/>
            <person name="Tritt A."/>
            <person name="Tisserant E."/>
            <person name="Crous P.W."/>
            <person name="Henrissat B."/>
            <person name="Nehls U."/>
            <person name="Egli S."/>
            <person name="Spatafora J.W."/>
            <person name="Grigoriev I.V."/>
            <person name="Martin F.M."/>
        </authorList>
    </citation>
    <scope>NUCLEOTIDE SEQUENCE [LARGE SCALE GENOMIC DNA]</scope>
    <source>
        <strain evidence="2 3">CBS 207.34</strain>
    </source>
</reference>
<evidence type="ECO:0000313" key="2">
    <source>
        <dbReference type="EMBL" id="OCL09787.1"/>
    </source>
</evidence>
<feature type="compositionally biased region" description="Low complexity" evidence="1">
    <location>
        <begin position="68"/>
        <end position="79"/>
    </location>
</feature>
<organism evidence="2 3">
    <name type="scientific">Glonium stellatum</name>
    <dbReference type="NCBI Taxonomy" id="574774"/>
    <lineage>
        <taxon>Eukaryota</taxon>
        <taxon>Fungi</taxon>
        <taxon>Dikarya</taxon>
        <taxon>Ascomycota</taxon>
        <taxon>Pezizomycotina</taxon>
        <taxon>Dothideomycetes</taxon>
        <taxon>Pleosporomycetidae</taxon>
        <taxon>Gloniales</taxon>
        <taxon>Gloniaceae</taxon>
        <taxon>Glonium</taxon>
    </lineage>
</organism>
<dbReference type="EMBL" id="KV749361">
    <property type="protein sequence ID" value="OCL09787.1"/>
    <property type="molecule type" value="Genomic_DNA"/>
</dbReference>
<dbReference type="Proteomes" id="UP000250140">
    <property type="component" value="Unassembled WGS sequence"/>
</dbReference>
<keyword evidence="3" id="KW-1185">Reference proteome</keyword>
<protein>
    <submittedName>
        <fullName evidence="2">Uncharacterized protein</fullName>
    </submittedName>
</protein>
<gene>
    <name evidence="2" type="ORF">AOQ84DRAFT_220425</name>
</gene>
<dbReference type="PANTHER" id="PTHR42090:SF1">
    <property type="match status" value="1"/>
</dbReference>
<accession>A0A8E2F398</accession>
<feature type="compositionally biased region" description="Low complexity" evidence="1">
    <location>
        <begin position="134"/>
        <end position="143"/>
    </location>
</feature>
<name>A0A8E2F398_9PEZI</name>
<sequence>MLLPSSFVRSMMAGTHRLRATCPPGTKIASVRRLHRTPRPLFAQKDAQDKDSLKPRSTQYSQSGGGDDAAAAMEKAAFDPSETSPEQESKEADAESGKASQKSSDPNPLDVSPGNPDVSQPRGQQEGGAQSSPGDSSSGRARTSGGGSAPKAGGNKSG</sequence>
<evidence type="ECO:0000256" key="1">
    <source>
        <dbReference type="SAM" id="MobiDB-lite"/>
    </source>
</evidence>
<feature type="region of interest" description="Disordered" evidence="1">
    <location>
        <begin position="18"/>
        <end position="158"/>
    </location>
</feature>
<feature type="compositionally biased region" description="Polar residues" evidence="1">
    <location>
        <begin position="117"/>
        <end position="133"/>
    </location>
</feature>
<dbReference type="OrthoDB" id="4220319at2759"/>